<feature type="domain" description="SUEL-type lectin" evidence="3">
    <location>
        <begin position="33"/>
        <end position="119"/>
    </location>
</feature>
<dbReference type="CDD" id="cd22823">
    <property type="entry name" value="Gal_Rha_Lectin"/>
    <property type="match status" value="1"/>
</dbReference>
<dbReference type="FunFam" id="2.60.120.740:FF:000001">
    <property type="entry name" value="Adhesion G protein-coupled receptor L2"/>
    <property type="match status" value="1"/>
</dbReference>
<feature type="domain" description="SUEL-type lectin" evidence="3">
    <location>
        <begin position="128"/>
        <end position="218"/>
    </location>
</feature>
<feature type="region of interest" description="Disordered" evidence="2">
    <location>
        <begin position="223"/>
        <end position="268"/>
    </location>
</feature>
<dbReference type="PANTHER" id="PTHR46780">
    <property type="entry name" value="PROTEIN EVA-1"/>
    <property type="match status" value="1"/>
</dbReference>
<gene>
    <name evidence="5" type="primary">LOC110991139</name>
</gene>
<evidence type="ECO:0000256" key="1">
    <source>
        <dbReference type="ARBA" id="ARBA00011748"/>
    </source>
</evidence>
<protein>
    <submittedName>
        <fullName evidence="5">L-rhamnose-binding lectin CSL3-like isoform X1</fullName>
    </submittedName>
</protein>
<accession>A0A8B8A7M4</accession>
<dbReference type="AlphaFoldDB" id="A0A8B8A7M4"/>
<dbReference type="Gene3D" id="2.60.120.740">
    <property type="match status" value="2"/>
</dbReference>
<dbReference type="Pfam" id="PF02140">
    <property type="entry name" value="SUEL_Lectin"/>
    <property type="match status" value="2"/>
</dbReference>
<dbReference type="Proteomes" id="UP000694845">
    <property type="component" value="Unplaced"/>
</dbReference>
<feature type="compositionally biased region" description="Low complexity" evidence="2">
    <location>
        <begin position="223"/>
        <end position="261"/>
    </location>
</feature>
<organism evidence="4 5">
    <name type="scientific">Acanthaster planci</name>
    <name type="common">Crown-of-thorns starfish</name>
    <dbReference type="NCBI Taxonomy" id="133434"/>
    <lineage>
        <taxon>Eukaryota</taxon>
        <taxon>Metazoa</taxon>
        <taxon>Echinodermata</taxon>
        <taxon>Eleutherozoa</taxon>
        <taxon>Asterozoa</taxon>
        <taxon>Asteroidea</taxon>
        <taxon>Valvatacea</taxon>
        <taxon>Valvatida</taxon>
        <taxon>Acanthasteridae</taxon>
        <taxon>Acanthaster</taxon>
    </lineage>
</organism>
<dbReference type="GO" id="GO:0030246">
    <property type="term" value="F:carbohydrate binding"/>
    <property type="evidence" value="ECO:0007669"/>
    <property type="project" value="InterPro"/>
</dbReference>
<dbReference type="InterPro" id="IPR000922">
    <property type="entry name" value="Lectin_gal-bd_dom"/>
</dbReference>
<keyword evidence="4" id="KW-1185">Reference proteome</keyword>
<proteinExistence type="predicted"/>
<dbReference type="OMA" id="WCLLIVE"/>
<dbReference type="InterPro" id="IPR043159">
    <property type="entry name" value="Lectin_gal-bd_sf"/>
</dbReference>
<reference evidence="5" key="1">
    <citation type="submission" date="2025-08" db="UniProtKB">
        <authorList>
            <consortium name="RefSeq"/>
        </authorList>
    </citation>
    <scope>IDENTIFICATION</scope>
</reference>
<dbReference type="RefSeq" id="XP_022112036.1">
    <property type="nucleotide sequence ID" value="XM_022256344.1"/>
</dbReference>
<evidence type="ECO:0000259" key="3">
    <source>
        <dbReference type="PROSITE" id="PS50228"/>
    </source>
</evidence>
<dbReference type="GeneID" id="110991139"/>
<dbReference type="CDD" id="cd22827">
    <property type="entry name" value="Gal_Rha_Lectin_SUL-I-like"/>
    <property type="match status" value="1"/>
</dbReference>
<evidence type="ECO:0000313" key="4">
    <source>
        <dbReference type="Proteomes" id="UP000694845"/>
    </source>
</evidence>
<dbReference type="PROSITE" id="PS50228">
    <property type="entry name" value="SUEL_LECTIN"/>
    <property type="match status" value="2"/>
</dbReference>
<comment type="subunit">
    <text evidence="1">Homodimer; disulfide-linked.</text>
</comment>
<evidence type="ECO:0000313" key="5">
    <source>
        <dbReference type="RefSeq" id="XP_022112036.1"/>
    </source>
</evidence>
<sequence length="268" mass="29371">MAFFGLIQPCSKLVQSPPRSSSSRQNTEITKTACQGKWLNIDCPLGQGLNIKWANYGRYPGQQACGSYSREWCVAPNSLLAVRAMCQGGSWCKVPATRRFFGHRCRGNDKYLQVRYTCDYPSMRTKLVCQDETLNIDCKKHHHIALDHALFGRVHGNAVCPTDPYWLKSVHCVSDSGLKIVKQRCEGKRWCNVRASAHVFGDPCPGTHKYLFVRYLCISNRASSNSSGSNSKSSSSSAGSSSSDGGSRSSGRKSGSESSSGGSSGYYH</sequence>
<name>A0A8B8A7M4_ACAPL</name>
<evidence type="ECO:0000256" key="2">
    <source>
        <dbReference type="SAM" id="MobiDB-lite"/>
    </source>
</evidence>
<dbReference type="OrthoDB" id="6120134at2759"/>
<dbReference type="KEGG" id="aplc:110991139"/>